<accession>A0ABD3MUI6</accession>
<feature type="compositionally biased region" description="Low complexity" evidence="1">
    <location>
        <begin position="408"/>
        <end position="419"/>
    </location>
</feature>
<comment type="caution">
    <text evidence="2">The sequence shown here is derived from an EMBL/GenBank/DDBJ whole genome shotgun (WGS) entry which is preliminary data.</text>
</comment>
<feature type="region of interest" description="Disordered" evidence="1">
    <location>
        <begin position="236"/>
        <end position="426"/>
    </location>
</feature>
<keyword evidence="3" id="KW-1185">Reference proteome</keyword>
<proteinExistence type="predicted"/>
<gene>
    <name evidence="2" type="ORF">ACHAWU_000306</name>
</gene>
<sequence>MGTVNVEVKLKTDSYPLEPRWTLTNKCGSGTVINGPVYSSPNYMHSNMYCLPNGSYDFRITDSYGDGICCNYGMGSYEVIMAGVSAVIGGAFLSEETKTFGSCALAPTQRPTTATPTALPTPPPTPCPNGGINVEVKLKTDNWYQETAWTLTNKCGSGTVINSPVYTSSGTMFVNQYCVPVGSYDFRITDSYGDGICCTWGLGSYEVIMGGVSAATGGQFTREETKTFGACAELPVTTEPSSSQATSNPSHHPTPILTEPPTSSAPTNQPTSQPTSNPTSSAPTSQPTSNPTSSAPTNQPTSNPTSSAPTSQPTSNPTSSAPTSQPTSNPTSSAPTSQPTSNPTSLSSTSPPTSNPTSLSPTSPPTTSKPTSPPTSNPTSLPPVNAGPPTRKPTLRPTTRKPTRKPVTRTPTRTPTRAPTQPPGSICIGGTFIEIRILTDTYPTETAWTLTNLCGTGTSLSSPFYTAKSTEHSTINCLPNGLYNFTITDSANDGLCCAYGIGNYSVVVNGTVAYTGSNFGAKETQMIGACV</sequence>
<dbReference type="AlphaFoldDB" id="A0ABD3MUI6"/>
<protein>
    <submittedName>
        <fullName evidence="2">Uncharacterized protein</fullName>
    </submittedName>
</protein>
<evidence type="ECO:0000313" key="3">
    <source>
        <dbReference type="Proteomes" id="UP001530293"/>
    </source>
</evidence>
<dbReference type="Proteomes" id="UP001530293">
    <property type="component" value="Unassembled WGS sequence"/>
</dbReference>
<evidence type="ECO:0000256" key="1">
    <source>
        <dbReference type="SAM" id="MobiDB-lite"/>
    </source>
</evidence>
<feature type="compositionally biased region" description="Polar residues" evidence="1">
    <location>
        <begin position="238"/>
        <end position="251"/>
    </location>
</feature>
<reference evidence="2 3" key="1">
    <citation type="submission" date="2024-10" db="EMBL/GenBank/DDBJ databases">
        <title>Updated reference genomes for cyclostephanoid diatoms.</title>
        <authorList>
            <person name="Roberts W.R."/>
            <person name="Alverson A.J."/>
        </authorList>
    </citation>
    <scope>NUCLEOTIDE SEQUENCE [LARGE SCALE GENOMIC DNA]</scope>
    <source>
        <strain evidence="2 3">AJA232-27</strain>
    </source>
</reference>
<evidence type="ECO:0000313" key="2">
    <source>
        <dbReference type="EMBL" id="KAL3766511.1"/>
    </source>
</evidence>
<feature type="compositionally biased region" description="Low complexity" evidence="1">
    <location>
        <begin position="260"/>
        <end position="370"/>
    </location>
</feature>
<organism evidence="2 3">
    <name type="scientific">Discostella pseudostelligera</name>
    <dbReference type="NCBI Taxonomy" id="259834"/>
    <lineage>
        <taxon>Eukaryota</taxon>
        <taxon>Sar</taxon>
        <taxon>Stramenopiles</taxon>
        <taxon>Ochrophyta</taxon>
        <taxon>Bacillariophyta</taxon>
        <taxon>Coscinodiscophyceae</taxon>
        <taxon>Thalassiosirophycidae</taxon>
        <taxon>Stephanodiscales</taxon>
        <taxon>Stephanodiscaceae</taxon>
        <taxon>Discostella</taxon>
    </lineage>
</organism>
<dbReference type="EMBL" id="JALLBG020000084">
    <property type="protein sequence ID" value="KAL3766511.1"/>
    <property type="molecule type" value="Genomic_DNA"/>
</dbReference>
<feature type="compositionally biased region" description="Basic residues" evidence="1">
    <location>
        <begin position="398"/>
        <end position="407"/>
    </location>
</feature>
<name>A0ABD3MUI6_9STRA</name>